<feature type="compositionally biased region" description="Low complexity" evidence="9">
    <location>
        <begin position="687"/>
        <end position="709"/>
    </location>
</feature>
<dbReference type="InterPro" id="IPR017441">
    <property type="entry name" value="Protein_kinase_ATP_BS"/>
</dbReference>
<accession>A0A267FL01</accession>
<sequence>MSGQPPASSDDLDLASLREPHGLFDLIEVVGHGTYGQVYKGRNRQNGKLVAIKVMAVSRDDEEEIKLEINVLKKFSNHRNIATYYGAFVRKMPAGKDDHLWLVMEFCGAGSITDLVKSAKGQSLKEEWIAYLCREILRGLKHLHDNKVIHRDIKGQNVLLTDDAEVKLVDFGVSAQLDKTVGRRNTFIGTPYWMSPEVIVCEENADATYDNRSDLWSLGITAIEMAEGRPPLCELHPMRALFLIPRNPPPKLHSRKWSSRFQSFVEQSLIKNYRQRPFTDALLTHPFIKNMPSERNIKNQIKEHIDRKRRPITVRSAGAAPPPQQQVQQPMQHQQQQQQQQPAGNVVVSVAIDDEDDDDSDEDVQRQPQQQRQIGRQGMQQQQQQQARYQQQQQQESTLKSKFLKLQNQEHEPTARAMVSVPQQQQQQQQQRILGRQYYRQQAAAAAGAPLQAQPPSQPTTQQPQQHQQTPSSASSSSSAAGAPVSSRSTGNHLQAIQSPRFPLNSRPLPATPAQQQQQHQQKQQHQSPQVNMRRSHSGNQQQPLAQQQQSSQQAVIISHRPQYSQQQQQQQSHGGNNLSRKAEELDALTEQLHNMGARERQQQQQEQPQPQPQMPAFQLHHHYTMQQQQQLKPQPTPQQQQPPPRYSRLENFNPAAATDAAHASEDEEPEAAADSDDDNHDEDEAGQNGNNNGNAEQSSEAGAAAGGNDQDDEEDEDAQEDELGRRDGTLSVNGSYQNRLQQHQQQISRQLPDLLQQQQQQQTPQQQQPPPNPMLRASQRSTASGSISVAPAAGRRSSQIELRPPPPPSTSASSQVQTPSAAQAASSAPSEAVQGIPAGDDVPQIRKYRKRFSSEIHCAAMWGVNLLIGTDTGLNLLDRHGQGKVYQLVSRRKFLQIFVLERQNIVVTLSGNKNRLRVYYLSWLMAKFLKSEPTPETKALRQGWVNVGDLRGVVSFKVVRYERIKFLVIALKDSIELYAWAPKPNNQFMAFKSFTGLPYTPITVDLTFENDTKMKVLYGSNCGFHAIDLDSNAYLDVFVPSSVDPGDVKPHAIVILPDSQGRHLLLLYNNEGVYYDTNGRRLKDVVVHWAEPPSSVAYISTGQFMGWGNKAIEIRAVDTGQLDGVFMHRREQKLKFLCEKSDKVFFTSAKSGNGSQVYFMTLSKCNW</sequence>
<proteinExistence type="inferred from homology"/>
<feature type="compositionally biased region" description="Acidic residues" evidence="9">
    <location>
        <begin position="666"/>
        <end position="686"/>
    </location>
</feature>
<dbReference type="SMART" id="SM00036">
    <property type="entry name" value="CNH"/>
    <property type="match status" value="1"/>
</dbReference>
<keyword evidence="3" id="KW-0723">Serine/threonine-protein kinase</keyword>
<feature type="binding site" evidence="8">
    <location>
        <position position="53"/>
    </location>
    <ligand>
        <name>ATP</name>
        <dbReference type="ChEBI" id="CHEBI:30616"/>
    </ligand>
</feature>
<dbReference type="PROSITE" id="PS00108">
    <property type="entry name" value="PROTEIN_KINASE_ST"/>
    <property type="match status" value="1"/>
</dbReference>
<dbReference type="InterPro" id="IPR001180">
    <property type="entry name" value="CNH_dom"/>
</dbReference>
<feature type="compositionally biased region" description="Low complexity" evidence="9">
    <location>
        <begin position="325"/>
        <end position="351"/>
    </location>
</feature>
<feature type="region of interest" description="Disordered" evidence="9">
    <location>
        <begin position="316"/>
        <end position="398"/>
    </location>
</feature>
<evidence type="ECO:0000259" key="11">
    <source>
        <dbReference type="PROSITE" id="PS50219"/>
    </source>
</evidence>
<name>A0A267FL01_9PLAT</name>
<dbReference type="PANTHER" id="PTHR47096:SF1">
    <property type="entry name" value="MISSHAPEN LIKE KINASE 1"/>
    <property type="match status" value="1"/>
</dbReference>
<feature type="compositionally biased region" description="Low complexity" evidence="9">
    <location>
        <begin position="366"/>
        <end position="395"/>
    </location>
</feature>
<feature type="compositionally biased region" description="Low complexity" evidence="9">
    <location>
        <begin position="423"/>
        <end position="489"/>
    </location>
</feature>
<dbReference type="SUPFAM" id="SSF56112">
    <property type="entry name" value="Protein kinase-like (PK-like)"/>
    <property type="match status" value="1"/>
</dbReference>
<keyword evidence="4" id="KW-0808">Transferase</keyword>
<dbReference type="GO" id="GO:0005524">
    <property type="term" value="F:ATP binding"/>
    <property type="evidence" value="ECO:0007669"/>
    <property type="project" value="UniProtKB-UniRule"/>
</dbReference>
<dbReference type="FunFam" id="3.30.200.20:FF:000259">
    <property type="entry name" value="Mitogen-activated protein kinase kinase kinase kinase 4"/>
    <property type="match status" value="1"/>
</dbReference>
<evidence type="ECO:0000256" key="1">
    <source>
        <dbReference type="ARBA" id="ARBA00008874"/>
    </source>
</evidence>
<dbReference type="InterPro" id="IPR011009">
    <property type="entry name" value="Kinase-like_dom_sf"/>
</dbReference>
<dbReference type="InterPro" id="IPR000719">
    <property type="entry name" value="Prot_kinase_dom"/>
</dbReference>
<dbReference type="PROSITE" id="PS00107">
    <property type="entry name" value="PROTEIN_KINASE_ATP"/>
    <property type="match status" value="1"/>
</dbReference>
<dbReference type="GO" id="GO:0005829">
    <property type="term" value="C:cytosol"/>
    <property type="evidence" value="ECO:0007669"/>
    <property type="project" value="TreeGrafter"/>
</dbReference>
<keyword evidence="5 8" id="KW-0547">Nucleotide-binding</keyword>
<feature type="compositionally biased region" description="Low complexity" evidence="9">
    <location>
        <begin position="515"/>
        <end position="527"/>
    </location>
</feature>
<dbReference type="STRING" id="282301.A0A267FL01"/>
<evidence type="ECO:0000313" key="13">
    <source>
        <dbReference type="Proteomes" id="UP000215902"/>
    </source>
</evidence>
<dbReference type="AlphaFoldDB" id="A0A267FL01"/>
<feature type="compositionally biased region" description="Low complexity" evidence="9">
    <location>
        <begin position="738"/>
        <end position="767"/>
    </location>
</feature>
<evidence type="ECO:0000256" key="9">
    <source>
        <dbReference type="SAM" id="MobiDB-lite"/>
    </source>
</evidence>
<evidence type="ECO:0000256" key="6">
    <source>
        <dbReference type="ARBA" id="ARBA00022777"/>
    </source>
</evidence>
<evidence type="ECO:0000313" key="12">
    <source>
        <dbReference type="EMBL" id="PAA74441.1"/>
    </source>
</evidence>
<evidence type="ECO:0000256" key="3">
    <source>
        <dbReference type="ARBA" id="ARBA00022527"/>
    </source>
</evidence>
<dbReference type="Pfam" id="PF00780">
    <property type="entry name" value="CNH"/>
    <property type="match status" value="1"/>
</dbReference>
<evidence type="ECO:0000256" key="4">
    <source>
        <dbReference type="ARBA" id="ARBA00022679"/>
    </source>
</evidence>
<dbReference type="Pfam" id="PF00069">
    <property type="entry name" value="Pkinase"/>
    <property type="match status" value="1"/>
</dbReference>
<feature type="compositionally biased region" description="Low complexity" evidence="9">
    <location>
        <begin position="811"/>
        <end position="835"/>
    </location>
</feature>
<keyword evidence="7 8" id="KW-0067">ATP-binding</keyword>
<dbReference type="Gene3D" id="3.30.200.20">
    <property type="entry name" value="Phosphorylase Kinase, domain 1"/>
    <property type="match status" value="1"/>
</dbReference>
<feature type="region of interest" description="Disordered" evidence="9">
    <location>
        <begin position="597"/>
        <end position="616"/>
    </location>
</feature>
<comment type="caution">
    <text evidence="12">The sequence shown here is derived from an EMBL/GenBank/DDBJ whole genome shotgun (WGS) entry which is preliminary data.</text>
</comment>
<dbReference type="PANTHER" id="PTHR47096">
    <property type="entry name" value="MISSHAPEN LIKE KINASE 1"/>
    <property type="match status" value="1"/>
</dbReference>
<evidence type="ECO:0000256" key="7">
    <source>
        <dbReference type="ARBA" id="ARBA00022840"/>
    </source>
</evidence>
<comment type="similarity">
    <text evidence="1">Belongs to the protein kinase superfamily. STE Ser/Thr protein kinase family. STE20 subfamily.</text>
</comment>
<dbReference type="OrthoDB" id="8957712at2759"/>
<feature type="compositionally biased region" description="Acidic residues" evidence="9">
    <location>
        <begin position="352"/>
        <end position="362"/>
    </location>
</feature>
<evidence type="ECO:0000256" key="5">
    <source>
        <dbReference type="ARBA" id="ARBA00022741"/>
    </source>
</evidence>
<organism evidence="12 13">
    <name type="scientific">Macrostomum lignano</name>
    <dbReference type="NCBI Taxonomy" id="282301"/>
    <lineage>
        <taxon>Eukaryota</taxon>
        <taxon>Metazoa</taxon>
        <taxon>Spiralia</taxon>
        <taxon>Lophotrochozoa</taxon>
        <taxon>Platyhelminthes</taxon>
        <taxon>Rhabditophora</taxon>
        <taxon>Macrostomorpha</taxon>
        <taxon>Macrostomida</taxon>
        <taxon>Macrostomidae</taxon>
        <taxon>Macrostomum</taxon>
    </lineage>
</organism>
<dbReference type="Proteomes" id="UP000215902">
    <property type="component" value="Unassembled WGS sequence"/>
</dbReference>
<gene>
    <name evidence="12" type="ORF">BOX15_Mlig001711g3</name>
</gene>
<feature type="region of interest" description="Disordered" evidence="9">
    <location>
        <begin position="410"/>
        <end position="579"/>
    </location>
</feature>
<dbReference type="SMART" id="SM00220">
    <property type="entry name" value="S_TKc"/>
    <property type="match status" value="1"/>
</dbReference>
<keyword evidence="13" id="KW-1185">Reference proteome</keyword>
<feature type="compositionally biased region" description="Low complexity" evidence="9">
    <location>
        <begin position="541"/>
        <end position="555"/>
    </location>
</feature>
<dbReference type="FunFam" id="1.10.510.10:FF:000003">
    <property type="entry name" value="TRAF2 and NCK-interacting protein kinase isoform 4"/>
    <property type="match status" value="1"/>
</dbReference>
<dbReference type="InterPro" id="IPR008271">
    <property type="entry name" value="Ser/Thr_kinase_AS"/>
</dbReference>
<dbReference type="Gene3D" id="1.10.510.10">
    <property type="entry name" value="Transferase(Phosphotransferase) domain 1"/>
    <property type="match status" value="1"/>
</dbReference>
<evidence type="ECO:0000256" key="8">
    <source>
        <dbReference type="PROSITE-ProRule" id="PRU10141"/>
    </source>
</evidence>
<evidence type="ECO:0000259" key="10">
    <source>
        <dbReference type="PROSITE" id="PS50011"/>
    </source>
</evidence>
<reference evidence="12 13" key="1">
    <citation type="submission" date="2017-06" db="EMBL/GenBank/DDBJ databases">
        <title>A platform for efficient transgenesis in Macrostomum lignano, a flatworm model organism for stem cell research.</title>
        <authorList>
            <person name="Berezikov E."/>
        </authorList>
    </citation>
    <scope>NUCLEOTIDE SEQUENCE [LARGE SCALE GENOMIC DNA]</scope>
    <source>
        <strain evidence="12">DV1</strain>
        <tissue evidence="12">Whole organism</tissue>
    </source>
</reference>
<dbReference type="EMBL" id="NIVC01000947">
    <property type="protein sequence ID" value="PAA74441.1"/>
    <property type="molecule type" value="Genomic_DNA"/>
</dbReference>
<feature type="compositionally biased region" description="Polar residues" evidence="9">
    <location>
        <begin position="779"/>
        <end position="788"/>
    </location>
</feature>
<feature type="compositionally biased region" description="Acidic residues" evidence="9">
    <location>
        <begin position="710"/>
        <end position="722"/>
    </location>
</feature>
<feature type="compositionally biased region" description="Pro residues" evidence="9">
    <location>
        <begin position="635"/>
        <end position="646"/>
    </location>
</feature>
<feature type="domain" description="Protein kinase" evidence="10">
    <location>
        <begin position="24"/>
        <end position="288"/>
    </location>
</feature>
<feature type="region of interest" description="Disordered" evidence="9">
    <location>
        <begin position="624"/>
        <end position="839"/>
    </location>
</feature>
<dbReference type="PROSITE" id="PS50011">
    <property type="entry name" value="PROTEIN_KINASE_DOM"/>
    <property type="match status" value="1"/>
</dbReference>
<dbReference type="PROSITE" id="PS50219">
    <property type="entry name" value="CNH"/>
    <property type="match status" value="1"/>
</dbReference>
<evidence type="ECO:0000256" key="2">
    <source>
        <dbReference type="ARBA" id="ARBA00012513"/>
    </source>
</evidence>
<dbReference type="EC" id="2.7.11.1" evidence="2"/>
<dbReference type="CDD" id="cd06608">
    <property type="entry name" value="STKc_myosinIII_N_like"/>
    <property type="match status" value="1"/>
</dbReference>
<protein>
    <recommendedName>
        <fullName evidence="2">non-specific serine/threonine protein kinase</fullName>
        <ecNumber evidence="2">2.7.11.1</ecNumber>
    </recommendedName>
</protein>
<dbReference type="GO" id="GO:0004674">
    <property type="term" value="F:protein serine/threonine kinase activity"/>
    <property type="evidence" value="ECO:0007669"/>
    <property type="project" value="UniProtKB-KW"/>
</dbReference>
<dbReference type="InterPro" id="IPR051700">
    <property type="entry name" value="STE20_Ser-Thr_kinase"/>
</dbReference>
<feature type="domain" description="CNH" evidence="11">
    <location>
        <begin position="854"/>
        <end position="1145"/>
    </location>
</feature>
<keyword evidence="6" id="KW-0418">Kinase</keyword>